<sequence>MFGTTKCIFSLQPLRPRGRAGRWRRELEGPTLQKVTRSGKVRRTPRRPPSGPTPRRRPRRSNFACPAARRV</sequence>
<accession>A0A0A9E7N0</accession>
<reference evidence="2" key="1">
    <citation type="submission" date="2014-09" db="EMBL/GenBank/DDBJ databases">
        <authorList>
            <person name="Magalhaes I.L.F."/>
            <person name="Oliveira U."/>
            <person name="Santos F.R."/>
            <person name="Vidigal T.H.D.A."/>
            <person name="Brescovit A.D."/>
            <person name="Santos A.J."/>
        </authorList>
    </citation>
    <scope>NUCLEOTIDE SEQUENCE</scope>
    <source>
        <tissue evidence="2">Shoot tissue taken approximately 20 cm above the soil surface</tissue>
    </source>
</reference>
<evidence type="ECO:0000313" key="2">
    <source>
        <dbReference type="EMBL" id="JAD96779.1"/>
    </source>
</evidence>
<organism evidence="2">
    <name type="scientific">Arundo donax</name>
    <name type="common">Giant reed</name>
    <name type="synonym">Donax arundinaceus</name>
    <dbReference type="NCBI Taxonomy" id="35708"/>
    <lineage>
        <taxon>Eukaryota</taxon>
        <taxon>Viridiplantae</taxon>
        <taxon>Streptophyta</taxon>
        <taxon>Embryophyta</taxon>
        <taxon>Tracheophyta</taxon>
        <taxon>Spermatophyta</taxon>
        <taxon>Magnoliopsida</taxon>
        <taxon>Liliopsida</taxon>
        <taxon>Poales</taxon>
        <taxon>Poaceae</taxon>
        <taxon>PACMAD clade</taxon>
        <taxon>Arundinoideae</taxon>
        <taxon>Arundineae</taxon>
        <taxon>Arundo</taxon>
    </lineage>
</organism>
<feature type="compositionally biased region" description="Basic residues" evidence="1">
    <location>
        <begin position="37"/>
        <end position="46"/>
    </location>
</feature>
<proteinExistence type="predicted"/>
<evidence type="ECO:0000256" key="1">
    <source>
        <dbReference type="SAM" id="MobiDB-lite"/>
    </source>
</evidence>
<protein>
    <submittedName>
        <fullName evidence="2">Uncharacterized protein</fullName>
    </submittedName>
</protein>
<feature type="region of interest" description="Disordered" evidence="1">
    <location>
        <begin position="1"/>
        <end position="71"/>
    </location>
</feature>
<reference evidence="2" key="2">
    <citation type="journal article" date="2015" name="Data Brief">
        <title>Shoot transcriptome of the giant reed, Arundo donax.</title>
        <authorList>
            <person name="Barrero R.A."/>
            <person name="Guerrero F.D."/>
            <person name="Moolhuijzen P."/>
            <person name="Goolsby J.A."/>
            <person name="Tidwell J."/>
            <person name="Bellgard S.E."/>
            <person name="Bellgard M.I."/>
        </authorList>
    </citation>
    <scope>NUCLEOTIDE SEQUENCE</scope>
    <source>
        <tissue evidence="2">Shoot tissue taken approximately 20 cm above the soil surface</tissue>
    </source>
</reference>
<dbReference type="AlphaFoldDB" id="A0A0A9E7N0"/>
<name>A0A0A9E7N0_ARUDO</name>
<dbReference type="EMBL" id="GBRH01201116">
    <property type="protein sequence ID" value="JAD96779.1"/>
    <property type="molecule type" value="Transcribed_RNA"/>
</dbReference>